<gene>
    <name evidence="5" type="ORF">N325_10537</name>
</gene>
<comment type="cofactor">
    <cofactor evidence="1">
        <name>Mg(2+)</name>
        <dbReference type="ChEBI" id="CHEBI:18420"/>
    </cofactor>
</comment>
<evidence type="ECO:0000259" key="4">
    <source>
        <dbReference type="PROSITE" id="PS50011"/>
    </source>
</evidence>
<dbReference type="Gene3D" id="1.10.510.10">
    <property type="entry name" value="Transferase(Phosphotransferase) domain 1"/>
    <property type="match status" value="1"/>
</dbReference>
<dbReference type="PANTHER" id="PTHR24055">
    <property type="entry name" value="MITOGEN-ACTIVATED PROTEIN KINASE"/>
    <property type="match status" value="1"/>
</dbReference>
<proteinExistence type="predicted"/>
<dbReference type="InterPro" id="IPR011009">
    <property type="entry name" value="Kinase-like_dom_sf"/>
</dbReference>
<evidence type="ECO:0000313" key="6">
    <source>
        <dbReference type="Proteomes" id="UP000053615"/>
    </source>
</evidence>
<dbReference type="PROSITE" id="PS50011">
    <property type="entry name" value="PROTEIN_KINASE_DOM"/>
    <property type="match status" value="1"/>
</dbReference>
<dbReference type="AlphaFoldDB" id="A0A091L0W6"/>
<evidence type="ECO:0000256" key="1">
    <source>
        <dbReference type="ARBA" id="ARBA00001946"/>
    </source>
</evidence>
<dbReference type="Proteomes" id="UP000053615">
    <property type="component" value="Unassembled WGS sequence"/>
</dbReference>
<dbReference type="SUPFAM" id="SSF56112">
    <property type="entry name" value="Protein kinase-like (PK-like)"/>
    <property type="match status" value="1"/>
</dbReference>
<keyword evidence="3" id="KW-0067">ATP-binding</keyword>
<reference evidence="5 6" key="1">
    <citation type="submission" date="2014-04" db="EMBL/GenBank/DDBJ databases">
        <title>Genome evolution of avian class.</title>
        <authorList>
            <person name="Zhang G."/>
            <person name="Li C."/>
        </authorList>
    </citation>
    <scope>NUCLEOTIDE SEQUENCE [LARGE SCALE GENOMIC DNA]</scope>
    <source>
        <strain evidence="5">BGI_N325</strain>
    </source>
</reference>
<name>A0A091L0W6_COLST</name>
<dbReference type="PROSITE" id="PS00108">
    <property type="entry name" value="PROTEIN_KINASE_ST"/>
    <property type="match status" value="1"/>
</dbReference>
<accession>A0A091L0W6</accession>
<dbReference type="InterPro" id="IPR050117">
    <property type="entry name" value="MAPK"/>
</dbReference>
<feature type="non-terminal residue" evidence="5">
    <location>
        <position position="1"/>
    </location>
</feature>
<keyword evidence="5" id="KW-0418">Kinase</keyword>
<keyword evidence="5" id="KW-0808">Transferase</keyword>
<dbReference type="EMBL" id="KK550297">
    <property type="protein sequence ID" value="KFP33569.1"/>
    <property type="molecule type" value="Genomic_DNA"/>
</dbReference>
<dbReference type="Pfam" id="PF00069">
    <property type="entry name" value="Pkinase"/>
    <property type="match status" value="1"/>
</dbReference>
<sequence length="253" mass="28699">VPEHLVKSITWQTLQAVNFCHKHNCIHRDVKPENILITKHSVVKLCDFGFARILTGPSDYYTDYVATRWYRSPELLVGDTQYGPPVDVWALGCVFAELLAGAPLWPGKSDVDQLYLIRRTLGDLIPRHQQVFSTNQFFSGVRIPDPESMEPLEMKFPNISYSALSLMKGCLQMDPAERQTCEQLLHQPYFNSVGEAAELGKEKTARKPARLPRKHVPGLQHLPQLTISNALPALDSKKYCCKTRKSNCHFPNI</sequence>
<organism evidence="5 6">
    <name type="scientific">Colius striatus</name>
    <name type="common">Speckled mousebird</name>
    <dbReference type="NCBI Taxonomy" id="57412"/>
    <lineage>
        <taxon>Eukaryota</taxon>
        <taxon>Metazoa</taxon>
        <taxon>Chordata</taxon>
        <taxon>Craniata</taxon>
        <taxon>Vertebrata</taxon>
        <taxon>Euteleostomi</taxon>
        <taxon>Archelosauria</taxon>
        <taxon>Archosauria</taxon>
        <taxon>Dinosauria</taxon>
        <taxon>Saurischia</taxon>
        <taxon>Theropoda</taxon>
        <taxon>Coelurosauria</taxon>
        <taxon>Aves</taxon>
        <taxon>Neognathae</taxon>
        <taxon>Neoaves</taxon>
        <taxon>Telluraves</taxon>
        <taxon>Coraciimorphae</taxon>
        <taxon>Coliiformes</taxon>
        <taxon>Coliidae</taxon>
        <taxon>Colius</taxon>
    </lineage>
</organism>
<dbReference type="GO" id="GO:0004672">
    <property type="term" value="F:protein kinase activity"/>
    <property type="evidence" value="ECO:0007669"/>
    <property type="project" value="InterPro"/>
</dbReference>
<dbReference type="InterPro" id="IPR008271">
    <property type="entry name" value="Ser/Thr_kinase_AS"/>
</dbReference>
<feature type="non-terminal residue" evidence="5">
    <location>
        <position position="253"/>
    </location>
</feature>
<feature type="domain" description="Protein kinase" evidence="4">
    <location>
        <begin position="1"/>
        <end position="190"/>
    </location>
</feature>
<evidence type="ECO:0000256" key="2">
    <source>
        <dbReference type="ARBA" id="ARBA00022741"/>
    </source>
</evidence>
<keyword evidence="2" id="KW-0547">Nucleotide-binding</keyword>
<evidence type="ECO:0000256" key="3">
    <source>
        <dbReference type="ARBA" id="ARBA00022840"/>
    </source>
</evidence>
<dbReference type="GO" id="GO:0005524">
    <property type="term" value="F:ATP binding"/>
    <property type="evidence" value="ECO:0007669"/>
    <property type="project" value="UniProtKB-KW"/>
</dbReference>
<evidence type="ECO:0000313" key="5">
    <source>
        <dbReference type="EMBL" id="KFP33569.1"/>
    </source>
</evidence>
<protein>
    <submittedName>
        <fullName evidence="5">Cyclin-dependent kinase-like 1</fullName>
    </submittedName>
</protein>
<keyword evidence="6" id="KW-1185">Reference proteome</keyword>
<dbReference type="FunFam" id="1.10.510.10:FF:000191">
    <property type="entry name" value="cyclin-dependent kinase-like 1 isoform X1"/>
    <property type="match status" value="1"/>
</dbReference>
<dbReference type="InterPro" id="IPR000719">
    <property type="entry name" value="Prot_kinase_dom"/>
</dbReference>
<dbReference type="SMART" id="SM00220">
    <property type="entry name" value="S_TKc"/>
    <property type="match status" value="1"/>
</dbReference>